<sequence>MELIVPILAAAVRSGTPILYATLGEIITEKSGVLNLGLEGIMLIGAYTGFIVTFNTGSPLWGLVAAFLVGVAVNVIHAFLCISLRANQVICGLAMTMFGTGMSSLLGRSYVGQTISGLRAMPLPGLSSLPVVGPVFFNQDPMVYMSYFLVFLVWFLIFKTKFGLKMRAVGDSPLSAEAAGISVSAVRYLSTLLGGGFVSLGGAYLSVVYSHMWVELMTAGRGWIAVALVIFAIWHPFRAALGSYLFGGVEALQMRIQAGGTSIPAPLLMMLPYILTITVLVMISVLKGRGRFLGSPSALGLPFYREERE</sequence>
<dbReference type="InterPro" id="IPR001851">
    <property type="entry name" value="ABC_transp_permease"/>
</dbReference>
<dbReference type="STRING" id="592015.HMPREF1705_04526"/>
<feature type="transmembrane region" description="Helical" evidence="6">
    <location>
        <begin position="267"/>
        <end position="286"/>
    </location>
</feature>
<evidence type="ECO:0000313" key="7">
    <source>
        <dbReference type="EMBL" id="KRT35259.1"/>
    </source>
</evidence>
<keyword evidence="8" id="KW-1185">Reference proteome</keyword>
<evidence type="ECO:0000256" key="3">
    <source>
        <dbReference type="ARBA" id="ARBA00022692"/>
    </source>
</evidence>
<evidence type="ECO:0000256" key="4">
    <source>
        <dbReference type="ARBA" id="ARBA00022989"/>
    </source>
</evidence>
<dbReference type="PANTHER" id="PTHR43370">
    <property type="entry name" value="SUGAR ABC TRANSPORTER INTEGRAL MEMBRANE PROTEIN-RELATED"/>
    <property type="match status" value="1"/>
</dbReference>
<feature type="transmembrane region" description="Helical" evidence="6">
    <location>
        <begin position="60"/>
        <end position="82"/>
    </location>
</feature>
<evidence type="ECO:0000256" key="6">
    <source>
        <dbReference type="SAM" id="Phobius"/>
    </source>
</evidence>
<feature type="transmembrane region" description="Helical" evidence="6">
    <location>
        <begin position="188"/>
        <end position="210"/>
    </location>
</feature>
<dbReference type="GO" id="GO:0022857">
    <property type="term" value="F:transmembrane transporter activity"/>
    <property type="evidence" value="ECO:0007669"/>
    <property type="project" value="InterPro"/>
</dbReference>
<evidence type="ECO:0000256" key="1">
    <source>
        <dbReference type="ARBA" id="ARBA00004651"/>
    </source>
</evidence>
<keyword evidence="4 6" id="KW-1133">Transmembrane helix</keyword>
<dbReference type="EMBL" id="ACJX03000001">
    <property type="protein sequence ID" value="KRT35259.1"/>
    <property type="molecule type" value="Genomic_DNA"/>
</dbReference>
<dbReference type="GO" id="GO:0005886">
    <property type="term" value="C:plasma membrane"/>
    <property type="evidence" value="ECO:0007669"/>
    <property type="project" value="UniProtKB-SubCell"/>
</dbReference>
<dbReference type="eggNOG" id="COG1079">
    <property type="taxonomic scope" value="Bacteria"/>
</dbReference>
<dbReference type="Proteomes" id="UP000005273">
    <property type="component" value="Unassembled WGS sequence"/>
</dbReference>
<evidence type="ECO:0000256" key="2">
    <source>
        <dbReference type="ARBA" id="ARBA00022475"/>
    </source>
</evidence>
<dbReference type="Pfam" id="PF02653">
    <property type="entry name" value="BPD_transp_2"/>
    <property type="match status" value="1"/>
</dbReference>
<feature type="transmembrane region" description="Helical" evidence="6">
    <location>
        <begin position="33"/>
        <end position="54"/>
    </location>
</feature>
<feature type="transmembrane region" description="Helical" evidence="6">
    <location>
        <begin position="141"/>
        <end position="158"/>
    </location>
</feature>
<protein>
    <submittedName>
        <fullName evidence="7">Branched-chain amino acid ABC transporter, permease protein</fullName>
    </submittedName>
</protein>
<comment type="caution">
    <text evidence="7">The sequence shown here is derived from an EMBL/GenBank/DDBJ whole genome shotgun (WGS) entry which is preliminary data.</text>
</comment>
<evidence type="ECO:0000313" key="8">
    <source>
        <dbReference type="Proteomes" id="UP000005273"/>
    </source>
</evidence>
<dbReference type="PANTHER" id="PTHR43370:SF2">
    <property type="entry name" value="ABC TRANSPORTER PERMEASE PROTEIN"/>
    <property type="match status" value="1"/>
</dbReference>
<gene>
    <name evidence="7" type="ORF">HMPREF1705_04526</name>
</gene>
<dbReference type="AlphaFoldDB" id="A0A0T5XA56"/>
<dbReference type="RefSeq" id="WP_009202104.1">
    <property type="nucleotide sequence ID" value="NZ_ACJX03000001.1"/>
</dbReference>
<dbReference type="OrthoDB" id="9792579at2"/>
<reference evidence="8" key="1">
    <citation type="submission" date="2012-09" db="EMBL/GenBank/DDBJ databases">
        <authorList>
            <person name="Weinstock G."/>
            <person name="Sodergren E."/>
            <person name="Clifton S."/>
            <person name="Fulton L."/>
            <person name="Fulton B."/>
            <person name="Courtney L."/>
            <person name="Fronick C."/>
            <person name="Harrison M."/>
            <person name="Strong C."/>
            <person name="Farmer C."/>
            <person name="Delehaunty K."/>
            <person name="Markovic C."/>
            <person name="Hall O."/>
            <person name="Minx P."/>
            <person name="Tomlinson C."/>
            <person name="Mitreva M."/>
            <person name="Nelson J."/>
            <person name="Hou S."/>
            <person name="Wollam A."/>
            <person name="Pepin K.H."/>
            <person name="Johnson M."/>
            <person name="Bhonagiri V."/>
            <person name="Nash W.E."/>
            <person name="Suruliraj S."/>
            <person name="Warren W."/>
            <person name="Chinwalla A."/>
            <person name="Mardis E.R."/>
            <person name="Wilson R.K."/>
        </authorList>
    </citation>
    <scope>NUCLEOTIDE SEQUENCE [LARGE SCALE GENOMIC DNA]</scope>
    <source>
        <strain evidence="8">OS1</strain>
    </source>
</reference>
<comment type="subcellular location">
    <subcellularLocation>
        <location evidence="1">Cell membrane</location>
        <topology evidence="1">Multi-pass membrane protein</topology>
    </subcellularLocation>
</comment>
<keyword evidence="3 6" id="KW-0812">Transmembrane</keyword>
<organism evidence="7 8">
    <name type="scientific">Acetomicrobium hydrogeniformans ATCC BAA-1850</name>
    <dbReference type="NCBI Taxonomy" id="592015"/>
    <lineage>
        <taxon>Bacteria</taxon>
        <taxon>Thermotogati</taxon>
        <taxon>Synergistota</taxon>
        <taxon>Synergistia</taxon>
        <taxon>Synergistales</taxon>
        <taxon>Acetomicrobiaceae</taxon>
        <taxon>Acetomicrobium</taxon>
    </lineage>
</organism>
<proteinExistence type="predicted"/>
<keyword evidence="5 6" id="KW-0472">Membrane</keyword>
<accession>A0A0T5XA56</accession>
<dbReference type="CDD" id="cd06580">
    <property type="entry name" value="TM_PBP1_transp_TpRbsC_like"/>
    <property type="match status" value="1"/>
</dbReference>
<keyword evidence="2" id="KW-1003">Cell membrane</keyword>
<feature type="transmembrane region" description="Helical" evidence="6">
    <location>
        <begin position="222"/>
        <end position="246"/>
    </location>
</feature>
<name>A0A0T5XA56_9BACT</name>
<feature type="transmembrane region" description="Helical" evidence="6">
    <location>
        <begin position="89"/>
        <end position="111"/>
    </location>
</feature>
<evidence type="ECO:0000256" key="5">
    <source>
        <dbReference type="ARBA" id="ARBA00023136"/>
    </source>
</evidence>